<proteinExistence type="predicted"/>
<evidence type="ECO:0000313" key="6">
    <source>
        <dbReference type="EMBL" id="MBC3766197.1"/>
    </source>
</evidence>
<dbReference type="RefSeq" id="WP_186506667.1">
    <property type="nucleotide sequence ID" value="NZ_JACNEP010000006.1"/>
</dbReference>
<reference evidence="6" key="2">
    <citation type="submission" date="2020-08" db="EMBL/GenBank/DDBJ databases">
        <authorList>
            <person name="Lai Q."/>
        </authorList>
    </citation>
    <scope>NUCLEOTIDE SEQUENCE</scope>
    <source>
        <strain evidence="6">S27-2</strain>
    </source>
</reference>
<dbReference type="NCBIfam" id="TIGR01782">
    <property type="entry name" value="TonB-Xanth-Caul"/>
    <property type="match status" value="1"/>
</dbReference>
<dbReference type="SUPFAM" id="SSF56935">
    <property type="entry name" value="Porins"/>
    <property type="match status" value="1"/>
</dbReference>
<protein>
    <submittedName>
        <fullName evidence="6">TonB-dependent receptor</fullName>
    </submittedName>
</protein>
<feature type="domain" description="TonB-dependent receptor plug" evidence="5">
    <location>
        <begin position="60"/>
        <end position="175"/>
    </location>
</feature>
<dbReference type="InterPro" id="IPR010104">
    <property type="entry name" value="TonB_rcpt_bac"/>
</dbReference>
<keyword evidence="2" id="KW-0472">Membrane</keyword>
<evidence type="ECO:0000256" key="4">
    <source>
        <dbReference type="SAM" id="SignalP"/>
    </source>
</evidence>
<keyword evidence="3" id="KW-0998">Cell outer membrane</keyword>
<accession>A0A8J6IUV3</accession>
<dbReference type="Pfam" id="PF07715">
    <property type="entry name" value="Plug"/>
    <property type="match status" value="1"/>
</dbReference>
<reference evidence="6" key="1">
    <citation type="journal article" date="2018" name="Int. J. Syst. Evol. Microbiol.">
        <title>Neptunicella marina gen. nov., sp. nov., isolated from surface seawater.</title>
        <authorList>
            <person name="Liu X."/>
            <person name="Lai Q."/>
            <person name="Du Y."/>
            <person name="Zhang X."/>
            <person name="Liu Z."/>
            <person name="Sun F."/>
            <person name="Shao Z."/>
        </authorList>
    </citation>
    <scope>NUCLEOTIDE SEQUENCE</scope>
    <source>
        <strain evidence="6">S27-2</strain>
    </source>
</reference>
<dbReference type="Gene3D" id="2.170.130.10">
    <property type="entry name" value="TonB-dependent receptor, plug domain"/>
    <property type="match status" value="1"/>
</dbReference>
<comment type="subcellular location">
    <subcellularLocation>
        <location evidence="1">Cell outer membrane</location>
    </subcellularLocation>
</comment>
<dbReference type="Gene3D" id="2.40.170.20">
    <property type="entry name" value="TonB-dependent receptor, beta-barrel domain"/>
    <property type="match status" value="1"/>
</dbReference>
<evidence type="ECO:0000256" key="2">
    <source>
        <dbReference type="ARBA" id="ARBA00023136"/>
    </source>
</evidence>
<organism evidence="6 7">
    <name type="scientific">Neptunicella marina</name>
    <dbReference type="NCBI Taxonomy" id="2125989"/>
    <lineage>
        <taxon>Bacteria</taxon>
        <taxon>Pseudomonadati</taxon>
        <taxon>Pseudomonadota</taxon>
        <taxon>Gammaproteobacteria</taxon>
        <taxon>Alteromonadales</taxon>
        <taxon>Alteromonadaceae</taxon>
        <taxon>Neptunicella</taxon>
    </lineage>
</organism>
<dbReference type="InterPro" id="IPR012910">
    <property type="entry name" value="Plug_dom"/>
</dbReference>
<evidence type="ECO:0000313" key="7">
    <source>
        <dbReference type="Proteomes" id="UP000601768"/>
    </source>
</evidence>
<sequence length="1026" mass="111623">MKKHQTFNKSILSTSISLLLGSAVLTPAIAQDANGQNADDVEVIQVRGIRGSLEASTAIKRESMGVVDAISSEDIGKFPDTNLAESLQRITGVSISRTNGEGSEVTVRGFGAGNNMVTLNGRVMPAATTYGAGSGADGTTRGGSTRAFDFANLASEGIKGVEVYKTGKANIATGGIGATINVITAKPLDRDGLVASASVKAVNDTTNRTGDDITPEVAGLISFANDDSTLGVSLTASHQERDSGYTGATVNDWNVDYWDDLADADRLWNTTAAEYRNAPDQGQLYARPNDIRYAFSNTERTRDNAQLTVQFRPQDDFTATVDYTFAENQIQEHRGEITNWVQTGSNTKVVEFDNNAVKVPIYMMEDYSPGAVDEGYEQQWREQTNTLKSLGLNLDYRVNDNLSFVLDAHDSEMYSRGTGPRNTGELAVGLGAPIVQSREWWFGGDLPTYLNVYNDATPGKGANVNGQVDPLDVGSSIARLRNAGQKTEITQVKLDGKYEFDDGRFDFGIETRSMESHTFQTAGNNIALGNWNVGHPGEFGDLIQPFDLPNEFDDYDTRAGGYGFIADPVAIYDAALQIPRYADRPTESESALSTDNLVKEDTMAAYFQVALMGEIGGMEFDVLAGLRYEETDLDSSSLVNTTYFNWEDNNDIIAYVDGSIPPEPASATAKYDNMLPSLDFTLHISDELISRFSFSKTISRAGLGSLGVSASNFGGGGGSTLLGAQPTADASNPGLLPLESSNFDLSLEYYYTPYSYASVGLFQKNVINFIGNKQVDQTLLGIRDVTSGPRALAAAQAVQDAGFPLDDTYLYAMMVFREYQTHPDMIAEYGANPQFTGTQEQIDFLANHNGFDLQANGDDPLVTFRTSTPDNNREAKLYGAELAVQHFFGETGFGVSANYTLVRGDVGFNNEANPNDSQFALIGLSDTANLVAMYEKDGIQARIAYNWRDEYLAEVNKGGSNNPRYVEAYHQIDVNVSYDISEDLTIFAEGLNITGENSRSHARNEAMMWYLTDLGARYQVGARYVF</sequence>
<gene>
    <name evidence="6" type="ORF">H8B19_09920</name>
</gene>
<evidence type="ECO:0000256" key="3">
    <source>
        <dbReference type="ARBA" id="ARBA00023237"/>
    </source>
</evidence>
<dbReference type="PANTHER" id="PTHR40980">
    <property type="entry name" value="PLUG DOMAIN-CONTAINING PROTEIN"/>
    <property type="match status" value="1"/>
</dbReference>
<evidence type="ECO:0000256" key="1">
    <source>
        <dbReference type="ARBA" id="ARBA00004442"/>
    </source>
</evidence>
<keyword evidence="6" id="KW-0675">Receptor</keyword>
<dbReference type="InterPro" id="IPR036942">
    <property type="entry name" value="Beta-barrel_TonB_sf"/>
</dbReference>
<keyword evidence="7" id="KW-1185">Reference proteome</keyword>
<feature type="chain" id="PRO_5035276177" evidence="4">
    <location>
        <begin position="31"/>
        <end position="1026"/>
    </location>
</feature>
<dbReference type="EMBL" id="JACNEP010000006">
    <property type="protein sequence ID" value="MBC3766197.1"/>
    <property type="molecule type" value="Genomic_DNA"/>
</dbReference>
<dbReference type="GO" id="GO:0009279">
    <property type="term" value="C:cell outer membrane"/>
    <property type="evidence" value="ECO:0007669"/>
    <property type="project" value="UniProtKB-SubCell"/>
</dbReference>
<keyword evidence="4" id="KW-0732">Signal</keyword>
<evidence type="ECO:0000259" key="5">
    <source>
        <dbReference type="Pfam" id="PF07715"/>
    </source>
</evidence>
<name>A0A8J6IUV3_9ALTE</name>
<dbReference type="PANTHER" id="PTHR40980:SF3">
    <property type="entry name" value="TONB-DEPENDENT RECEPTOR-LIKE BETA-BARREL DOMAIN-CONTAINING PROTEIN"/>
    <property type="match status" value="1"/>
</dbReference>
<dbReference type="Proteomes" id="UP000601768">
    <property type="component" value="Unassembled WGS sequence"/>
</dbReference>
<feature type="signal peptide" evidence="4">
    <location>
        <begin position="1"/>
        <end position="30"/>
    </location>
</feature>
<comment type="caution">
    <text evidence="6">The sequence shown here is derived from an EMBL/GenBank/DDBJ whole genome shotgun (WGS) entry which is preliminary data.</text>
</comment>
<dbReference type="AlphaFoldDB" id="A0A8J6IUV3"/>
<dbReference type="InterPro" id="IPR037066">
    <property type="entry name" value="Plug_dom_sf"/>
</dbReference>